<feature type="compositionally biased region" description="Basic and acidic residues" evidence="1">
    <location>
        <begin position="45"/>
        <end position="64"/>
    </location>
</feature>
<evidence type="ECO:0000256" key="1">
    <source>
        <dbReference type="SAM" id="MobiDB-lite"/>
    </source>
</evidence>
<accession>A0A8S1EJI6</accession>
<dbReference type="EMBL" id="CADEPM010000002">
    <property type="protein sequence ID" value="CAB3399803.1"/>
    <property type="molecule type" value="Genomic_DNA"/>
</dbReference>
<evidence type="ECO:0000313" key="3">
    <source>
        <dbReference type="Proteomes" id="UP000494206"/>
    </source>
</evidence>
<protein>
    <submittedName>
        <fullName evidence="2">Uncharacterized protein</fullName>
    </submittedName>
</protein>
<evidence type="ECO:0000313" key="2">
    <source>
        <dbReference type="EMBL" id="CAB3399803.1"/>
    </source>
</evidence>
<gene>
    <name evidence="2" type="ORF">CBOVIS_LOCUS2870</name>
</gene>
<feature type="compositionally biased region" description="Basic and acidic residues" evidence="1">
    <location>
        <begin position="17"/>
        <end position="30"/>
    </location>
</feature>
<feature type="region of interest" description="Disordered" evidence="1">
    <location>
        <begin position="1"/>
        <end position="82"/>
    </location>
</feature>
<name>A0A8S1EJI6_9PELO</name>
<sequence>MQRVSEKDVSVTQPEGMPRREEQTEQKGDPIPKCNNGDNTYKGKTIKEVLDAMFEDNAKPERTNRPKSKKHRSHRRRRGHSDLEEIKILTELLKNSSDVFQASSSKQPTISDRKKSREDIAMETVGPKQEHAVDVDEEVSNVLGKMNLINENSVGEAMDQF</sequence>
<comment type="caution">
    <text evidence="2">The sequence shown here is derived from an EMBL/GenBank/DDBJ whole genome shotgun (WGS) entry which is preliminary data.</text>
</comment>
<reference evidence="2 3" key="1">
    <citation type="submission" date="2020-04" db="EMBL/GenBank/DDBJ databases">
        <authorList>
            <person name="Laetsch R D."/>
            <person name="Stevens L."/>
            <person name="Kumar S."/>
            <person name="Blaxter L. M."/>
        </authorList>
    </citation>
    <scope>NUCLEOTIDE SEQUENCE [LARGE SCALE GENOMIC DNA]</scope>
</reference>
<feature type="compositionally biased region" description="Basic residues" evidence="1">
    <location>
        <begin position="65"/>
        <end position="79"/>
    </location>
</feature>
<proteinExistence type="predicted"/>
<dbReference type="Proteomes" id="UP000494206">
    <property type="component" value="Unassembled WGS sequence"/>
</dbReference>
<dbReference type="AlphaFoldDB" id="A0A8S1EJI6"/>
<keyword evidence="3" id="KW-1185">Reference proteome</keyword>
<organism evidence="2 3">
    <name type="scientific">Caenorhabditis bovis</name>
    <dbReference type="NCBI Taxonomy" id="2654633"/>
    <lineage>
        <taxon>Eukaryota</taxon>
        <taxon>Metazoa</taxon>
        <taxon>Ecdysozoa</taxon>
        <taxon>Nematoda</taxon>
        <taxon>Chromadorea</taxon>
        <taxon>Rhabditida</taxon>
        <taxon>Rhabditina</taxon>
        <taxon>Rhabditomorpha</taxon>
        <taxon>Rhabditoidea</taxon>
        <taxon>Rhabditidae</taxon>
        <taxon>Peloderinae</taxon>
        <taxon>Caenorhabditis</taxon>
    </lineage>
</organism>